<dbReference type="EMBL" id="JASPKY010000014">
    <property type="protein sequence ID" value="KAK9753384.1"/>
    <property type="molecule type" value="Genomic_DNA"/>
</dbReference>
<dbReference type="AlphaFoldDB" id="A0AAW1N049"/>
<keyword evidence="3" id="KW-1185">Reference proteome</keyword>
<evidence type="ECO:0000313" key="3">
    <source>
        <dbReference type="Proteomes" id="UP001458880"/>
    </source>
</evidence>
<accession>A0AAW1N049</accession>
<feature type="region of interest" description="Disordered" evidence="1">
    <location>
        <begin position="153"/>
        <end position="177"/>
    </location>
</feature>
<feature type="region of interest" description="Disordered" evidence="1">
    <location>
        <begin position="41"/>
        <end position="65"/>
    </location>
</feature>
<feature type="region of interest" description="Disordered" evidence="1">
    <location>
        <begin position="78"/>
        <end position="139"/>
    </location>
</feature>
<sequence length="257" mass="28481">MPSDDNKSLSDICVVSTTIITTKPESEKAEKENQKIEFLMGTKESKEMQPAIDQDPSEPTTNSPFMAVDHLKETCVEDVGEDSATESLPPPDELIEEQHDRSDGSDSGLGSEICEDRNGISSTVASAIESDSETSFLDRINDEPPARVFEDFQEVASSSSSHLEDAQGHHTNKPIDTIGVILDENRMPLKSNLKRKNTDDLADEGEPKCKKKRGITFAMKASLNVRRNEELPLIALQSTISRERKVLLAFPHKEVQR</sequence>
<protein>
    <submittedName>
        <fullName evidence="2">Uncharacterized protein</fullName>
    </submittedName>
</protein>
<comment type="caution">
    <text evidence="2">The sequence shown here is derived from an EMBL/GenBank/DDBJ whole genome shotgun (WGS) entry which is preliminary data.</text>
</comment>
<name>A0AAW1N049_POPJA</name>
<dbReference type="Proteomes" id="UP001458880">
    <property type="component" value="Unassembled WGS sequence"/>
</dbReference>
<evidence type="ECO:0000313" key="2">
    <source>
        <dbReference type="EMBL" id="KAK9753384.1"/>
    </source>
</evidence>
<reference evidence="2 3" key="1">
    <citation type="journal article" date="2024" name="BMC Genomics">
        <title>De novo assembly and annotation of Popillia japonica's genome with initial clues to its potential as an invasive pest.</title>
        <authorList>
            <person name="Cucini C."/>
            <person name="Boschi S."/>
            <person name="Funari R."/>
            <person name="Cardaioli E."/>
            <person name="Iannotti N."/>
            <person name="Marturano G."/>
            <person name="Paoli F."/>
            <person name="Bruttini M."/>
            <person name="Carapelli A."/>
            <person name="Frati F."/>
            <person name="Nardi F."/>
        </authorList>
    </citation>
    <scope>NUCLEOTIDE SEQUENCE [LARGE SCALE GENOMIC DNA]</scope>
    <source>
        <strain evidence="2">DMR45628</strain>
    </source>
</reference>
<gene>
    <name evidence="2" type="ORF">QE152_g3547</name>
</gene>
<organism evidence="2 3">
    <name type="scientific">Popillia japonica</name>
    <name type="common">Japanese beetle</name>
    <dbReference type="NCBI Taxonomy" id="7064"/>
    <lineage>
        <taxon>Eukaryota</taxon>
        <taxon>Metazoa</taxon>
        <taxon>Ecdysozoa</taxon>
        <taxon>Arthropoda</taxon>
        <taxon>Hexapoda</taxon>
        <taxon>Insecta</taxon>
        <taxon>Pterygota</taxon>
        <taxon>Neoptera</taxon>
        <taxon>Endopterygota</taxon>
        <taxon>Coleoptera</taxon>
        <taxon>Polyphaga</taxon>
        <taxon>Scarabaeiformia</taxon>
        <taxon>Scarabaeidae</taxon>
        <taxon>Rutelinae</taxon>
        <taxon>Popillia</taxon>
    </lineage>
</organism>
<evidence type="ECO:0000256" key="1">
    <source>
        <dbReference type="SAM" id="MobiDB-lite"/>
    </source>
</evidence>
<proteinExistence type="predicted"/>